<dbReference type="InterPro" id="IPR013221">
    <property type="entry name" value="Mur_ligase_cen"/>
</dbReference>
<evidence type="ECO:0000256" key="8">
    <source>
        <dbReference type="RuleBase" id="RU003664"/>
    </source>
</evidence>
<comment type="pathway">
    <text evidence="2 7 8">Cell wall biogenesis; peptidoglycan biosynthesis.</text>
</comment>
<organism evidence="11 12">
    <name type="scientific">Belliella filtrata</name>
    <dbReference type="NCBI Taxonomy" id="2923435"/>
    <lineage>
        <taxon>Bacteria</taxon>
        <taxon>Pseudomonadati</taxon>
        <taxon>Bacteroidota</taxon>
        <taxon>Cytophagia</taxon>
        <taxon>Cytophagales</taxon>
        <taxon>Cyclobacteriaceae</taxon>
        <taxon>Belliella</taxon>
    </lineage>
</organism>
<name>A0ABS9V0W1_9BACT</name>
<dbReference type="Gene3D" id="3.40.50.720">
    <property type="entry name" value="NAD(P)-binding Rossmann-like Domain"/>
    <property type="match status" value="1"/>
</dbReference>
<gene>
    <name evidence="7 11" type="primary">murD</name>
    <name evidence="11" type="ORF">MM239_11610</name>
</gene>
<sequence>MSKKIVILGAGESGLGAALLAKKHGYAVWVSDMGQINEQRKSLLQEADIPFEEGKHTAEEVLLADEIIKSPGIPTNVTLVKDAIAKGIPVIDELEFASRFSKGKIVAITGTNGKTTTTLLTYHLFKKAGLNVGLAGNVGQSWAGQLIEGDKDWWIIEVSSFQIDGFVSFKPDIAVLTNVTPDHLDRYEYKLQNYIASKVSLFKNMDGEDLAIINADDTNISLGIEKSPIAARMALFSLEGEQPVGGFYDMEFISVKLPSLSEAVLIDAANVSLQGRHNMQNSMCAIIAALEAGINVKVIVNGLGDFQNAPHRMEWVTDIDHIAFINDSKGTNVDATIYALESFGQGLIWIAGGVDKGNDYSLLDGVVKKNVKALICLGKDNEKLKIAFAGKIAEIRETQEIAQAVSWGLELGKAGDVVLLSPACASFDLFRNYEDRGEQFKAAVQQLKQLKVS</sequence>
<dbReference type="SUPFAM" id="SSF51984">
    <property type="entry name" value="MurCD N-terminal domain"/>
    <property type="match status" value="1"/>
</dbReference>
<dbReference type="PANTHER" id="PTHR43692">
    <property type="entry name" value="UDP-N-ACETYLMURAMOYLALANINE--D-GLUTAMATE LIGASE"/>
    <property type="match status" value="1"/>
</dbReference>
<dbReference type="Gene3D" id="3.90.190.20">
    <property type="entry name" value="Mur ligase, C-terminal domain"/>
    <property type="match status" value="1"/>
</dbReference>
<feature type="binding site" evidence="7">
    <location>
        <begin position="110"/>
        <end position="116"/>
    </location>
    <ligand>
        <name>ATP</name>
        <dbReference type="ChEBI" id="CHEBI:30616"/>
    </ligand>
</feature>
<keyword evidence="5 7" id="KW-0547">Nucleotide-binding</keyword>
<protein>
    <recommendedName>
        <fullName evidence="7 8">UDP-N-acetylmuramoylalanine--D-glutamate ligase</fullName>
        <ecNumber evidence="7 8">6.3.2.9</ecNumber>
    </recommendedName>
    <alternativeName>
        <fullName evidence="7">D-glutamic acid-adding enzyme</fullName>
    </alternativeName>
    <alternativeName>
        <fullName evidence="7">UDP-N-acetylmuramoyl-L-alanyl-D-glutamate synthetase</fullName>
    </alternativeName>
</protein>
<proteinExistence type="inferred from homology"/>
<comment type="similarity">
    <text evidence="7">Belongs to the MurCDEF family.</text>
</comment>
<evidence type="ECO:0000259" key="10">
    <source>
        <dbReference type="Pfam" id="PF08245"/>
    </source>
</evidence>
<dbReference type="InterPro" id="IPR036615">
    <property type="entry name" value="Mur_ligase_C_dom_sf"/>
</dbReference>
<evidence type="ECO:0000256" key="7">
    <source>
        <dbReference type="HAMAP-Rule" id="MF_00639"/>
    </source>
</evidence>
<evidence type="ECO:0000256" key="2">
    <source>
        <dbReference type="ARBA" id="ARBA00004752"/>
    </source>
</evidence>
<dbReference type="Gene3D" id="3.40.1190.10">
    <property type="entry name" value="Mur-like, catalytic domain"/>
    <property type="match status" value="1"/>
</dbReference>
<dbReference type="NCBIfam" id="TIGR01087">
    <property type="entry name" value="murD"/>
    <property type="match status" value="1"/>
</dbReference>
<dbReference type="InterPro" id="IPR004101">
    <property type="entry name" value="Mur_ligase_C"/>
</dbReference>
<reference evidence="11" key="1">
    <citation type="submission" date="2022-03" db="EMBL/GenBank/DDBJ databases">
        <title>De novo assembled genomes of Belliella spp. (Cyclobacteriaceae) strains.</title>
        <authorList>
            <person name="Szabo A."/>
            <person name="Korponai K."/>
            <person name="Felfoldi T."/>
        </authorList>
    </citation>
    <scope>NUCLEOTIDE SEQUENCE</scope>
    <source>
        <strain evidence="11">DSM 111904</strain>
    </source>
</reference>
<dbReference type="RefSeq" id="WP_241348413.1">
    <property type="nucleotide sequence ID" value="NZ_JAKZGP010000028.1"/>
</dbReference>
<evidence type="ECO:0000256" key="4">
    <source>
        <dbReference type="ARBA" id="ARBA00022598"/>
    </source>
</evidence>
<evidence type="ECO:0000256" key="6">
    <source>
        <dbReference type="ARBA" id="ARBA00022840"/>
    </source>
</evidence>
<keyword evidence="7 8" id="KW-0133">Cell shape</keyword>
<dbReference type="InterPro" id="IPR036565">
    <property type="entry name" value="Mur-like_cat_sf"/>
</dbReference>
<accession>A0ABS9V0W1</accession>
<evidence type="ECO:0000313" key="12">
    <source>
        <dbReference type="Proteomes" id="UP001165489"/>
    </source>
</evidence>
<feature type="domain" description="Mur ligase C-terminal" evidence="9">
    <location>
        <begin position="311"/>
        <end position="424"/>
    </location>
</feature>
<keyword evidence="4 7" id="KW-0436">Ligase</keyword>
<comment type="function">
    <text evidence="7 8">Cell wall formation. Catalyzes the addition of glutamate to the nucleotide precursor UDP-N-acetylmuramoyl-L-alanine (UMA).</text>
</comment>
<feature type="domain" description="Mur ligase central" evidence="10">
    <location>
        <begin position="108"/>
        <end position="289"/>
    </location>
</feature>
<comment type="subcellular location">
    <subcellularLocation>
        <location evidence="1 7 8">Cytoplasm</location>
    </subcellularLocation>
</comment>
<evidence type="ECO:0000313" key="11">
    <source>
        <dbReference type="EMBL" id="MCH7410043.1"/>
    </source>
</evidence>
<keyword evidence="7 8" id="KW-0131">Cell cycle</keyword>
<evidence type="ECO:0000259" key="9">
    <source>
        <dbReference type="Pfam" id="PF02875"/>
    </source>
</evidence>
<evidence type="ECO:0000256" key="3">
    <source>
        <dbReference type="ARBA" id="ARBA00022490"/>
    </source>
</evidence>
<dbReference type="Pfam" id="PF21799">
    <property type="entry name" value="MurD-like_N"/>
    <property type="match status" value="1"/>
</dbReference>
<keyword evidence="7 8" id="KW-0573">Peptidoglycan synthesis</keyword>
<dbReference type="GO" id="GO:0008764">
    <property type="term" value="F:UDP-N-acetylmuramoylalanine-D-glutamate ligase activity"/>
    <property type="evidence" value="ECO:0007669"/>
    <property type="project" value="UniProtKB-EC"/>
</dbReference>
<dbReference type="EMBL" id="JAKZGP010000028">
    <property type="protein sequence ID" value="MCH7410043.1"/>
    <property type="molecule type" value="Genomic_DNA"/>
</dbReference>
<dbReference type="Proteomes" id="UP001165489">
    <property type="component" value="Unassembled WGS sequence"/>
</dbReference>
<comment type="catalytic activity">
    <reaction evidence="7 8">
        <text>UDP-N-acetyl-alpha-D-muramoyl-L-alanine + D-glutamate + ATP = UDP-N-acetyl-alpha-D-muramoyl-L-alanyl-D-glutamate + ADP + phosphate + H(+)</text>
        <dbReference type="Rhea" id="RHEA:16429"/>
        <dbReference type="ChEBI" id="CHEBI:15378"/>
        <dbReference type="ChEBI" id="CHEBI:29986"/>
        <dbReference type="ChEBI" id="CHEBI:30616"/>
        <dbReference type="ChEBI" id="CHEBI:43474"/>
        <dbReference type="ChEBI" id="CHEBI:83898"/>
        <dbReference type="ChEBI" id="CHEBI:83900"/>
        <dbReference type="ChEBI" id="CHEBI:456216"/>
        <dbReference type="EC" id="6.3.2.9"/>
    </reaction>
</comment>
<dbReference type="HAMAP" id="MF_00639">
    <property type="entry name" value="MurD"/>
    <property type="match status" value="1"/>
</dbReference>
<keyword evidence="7 8" id="KW-0132">Cell division</keyword>
<dbReference type="Pfam" id="PF02875">
    <property type="entry name" value="Mur_ligase_C"/>
    <property type="match status" value="1"/>
</dbReference>
<keyword evidence="7 8" id="KW-0961">Cell wall biogenesis/degradation</keyword>
<dbReference type="EC" id="6.3.2.9" evidence="7 8"/>
<dbReference type="PANTHER" id="PTHR43692:SF1">
    <property type="entry name" value="UDP-N-ACETYLMURAMOYLALANINE--D-GLUTAMATE LIGASE"/>
    <property type="match status" value="1"/>
</dbReference>
<dbReference type="Pfam" id="PF08245">
    <property type="entry name" value="Mur_ligase_M"/>
    <property type="match status" value="1"/>
</dbReference>
<keyword evidence="12" id="KW-1185">Reference proteome</keyword>
<evidence type="ECO:0000256" key="5">
    <source>
        <dbReference type="ARBA" id="ARBA00022741"/>
    </source>
</evidence>
<evidence type="ECO:0000256" key="1">
    <source>
        <dbReference type="ARBA" id="ARBA00004496"/>
    </source>
</evidence>
<comment type="caution">
    <text evidence="11">The sequence shown here is derived from an EMBL/GenBank/DDBJ whole genome shotgun (WGS) entry which is preliminary data.</text>
</comment>
<keyword evidence="6 7" id="KW-0067">ATP-binding</keyword>
<dbReference type="SUPFAM" id="SSF53244">
    <property type="entry name" value="MurD-like peptide ligases, peptide-binding domain"/>
    <property type="match status" value="1"/>
</dbReference>
<dbReference type="InterPro" id="IPR005762">
    <property type="entry name" value="MurD"/>
</dbReference>
<dbReference type="SUPFAM" id="SSF53623">
    <property type="entry name" value="MurD-like peptide ligases, catalytic domain"/>
    <property type="match status" value="1"/>
</dbReference>
<keyword evidence="3 7" id="KW-0963">Cytoplasm</keyword>